<evidence type="ECO:0000313" key="1">
    <source>
        <dbReference type="EMBL" id="SVB89968.1"/>
    </source>
</evidence>
<protein>
    <submittedName>
        <fullName evidence="1">Uncharacterized protein</fullName>
    </submittedName>
</protein>
<reference evidence="1" key="1">
    <citation type="submission" date="2018-05" db="EMBL/GenBank/DDBJ databases">
        <authorList>
            <person name="Lanie J.A."/>
            <person name="Ng W.-L."/>
            <person name="Kazmierczak K.M."/>
            <person name="Andrzejewski T.M."/>
            <person name="Davidsen T.M."/>
            <person name="Wayne K.J."/>
            <person name="Tettelin H."/>
            <person name="Glass J.I."/>
            <person name="Rusch D."/>
            <person name="Podicherti R."/>
            <person name="Tsui H.-C.T."/>
            <person name="Winkler M.E."/>
        </authorList>
    </citation>
    <scope>NUCLEOTIDE SEQUENCE</scope>
</reference>
<organism evidence="1">
    <name type="scientific">marine metagenome</name>
    <dbReference type="NCBI Taxonomy" id="408172"/>
    <lineage>
        <taxon>unclassified sequences</taxon>
        <taxon>metagenomes</taxon>
        <taxon>ecological metagenomes</taxon>
    </lineage>
</organism>
<gene>
    <name evidence="1" type="ORF">METZ01_LOCUS242822</name>
</gene>
<sequence>MALNTIKASNIEDGTVAGIDFLDNSLSSD</sequence>
<proteinExistence type="predicted"/>
<feature type="non-terminal residue" evidence="1">
    <location>
        <position position="29"/>
    </location>
</feature>
<name>A0A382HRP4_9ZZZZ</name>
<dbReference type="EMBL" id="UINC01062904">
    <property type="protein sequence ID" value="SVB89968.1"/>
    <property type="molecule type" value="Genomic_DNA"/>
</dbReference>
<accession>A0A382HRP4</accession>
<dbReference type="AlphaFoldDB" id="A0A382HRP4"/>